<evidence type="ECO:0000313" key="3">
    <source>
        <dbReference type="Proteomes" id="UP000184533"/>
    </source>
</evidence>
<gene>
    <name evidence="2" type="ORF">SAMN02745223_02967</name>
</gene>
<accession>A0A1M5CL95</accession>
<proteinExistence type="predicted"/>
<sequence>MNARAFVPIIFAGFHDTELTVDAEEDNGDHHGPGEVKGGLRAR</sequence>
<evidence type="ECO:0000256" key="1">
    <source>
        <dbReference type="SAM" id="MobiDB-lite"/>
    </source>
</evidence>
<dbReference type="AlphaFoldDB" id="A0A1M5CL95"/>
<name>A0A1M5CL95_9HYPH</name>
<protein>
    <submittedName>
        <fullName evidence="2">Uncharacterized protein</fullName>
    </submittedName>
</protein>
<feature type="region of interest" description="Disordered" evidence="1">
    <location>
        <begin position="21"/>
        <end position="43"/>
    </location>
</feature>
<dbReference type="Proteomes" id="UP000184533">
    <property type="component" value="Unassembled WGS sequence"/>
</dbReference>
<evidence type="ECO:0000313" key="2">
    <source>
        <dbReference type="EMBL" id="SHF55489.1"/>
    </source>
</evidence>
<dbReference type="EMBL" id="FQVC01000009">
    <property type="protein sequence ID" value="SHF55489.1"/>
    <property type="molecule type" value="Genomic_DNA"/>
</dbReference>
<reference evidence="2 3" key="1">
    <citation type="submission" date="2016-11" db="EMBL/GenBank/DDBJ databases">
        <authorList>
            <person name="Jaros S."/>
            <person name="Januszkiewicz K."/>
            <person name="Wedrychowicz H."/>
        </authorList>
    </citation>
    <scope>NUCLEOTIDE SEQUENCE [LARGE SCALE GENOMIC DNA]</scope>
    <source>
        <strain evidence="2 3">DSM 17137</strain>
    </source>
</reference>
<organism evidence="2 3">
    <name type="scientific">Devosia limi DSM 17137</name>
    <dbReference type="NCBI Taxonomy" id="1121477"/>
    <lineage>
        <taxon>Bacteria</taxon>
        <taxon>Pseudomonadati</taxon>
        <taxon>Pseudomonadota</taxon>
        <taxon>Alphaproteobacteria</taxon>
        <taxon>Hyphomicrobiales</taxon>
        <taxon>Devosiaceae</taxon>
        <taxon>Devosia</taxon>
    </lineage>
</organism>